<accession>A0A1R2CSF5</accession>
<feature type="region of interest" description="Disordered" evidence="2">
    <location>
        <begin position="1"/>
        <end position="39"/>
    </location>
</feature>
<reference evidence="3 4" key="1">
    <citation type="submission" date="2016-11" db="EMBL/GenBank/DDBJ databases">
        <title>The macronuclear genome of Stentor coeruleus: a giant cell with tiny introns.</title>
        <authorList>
            <person name="Slabodnick M."/>
            <person name="Ruby J.G."/>
            <person name="Reiff S.B."/>
            <person name="Swart E.C."/>
            <person name="Gosai S."/>
            <person name="Prabakaran S."/>
            <person name="Witkowska E."/>
            <person name="Larue G.E."/>
            <person name="Fisher S."/>
            <person name="Freeman R.M."/>
            <person name="Gunawardena J."/>
            <person name="Chu W."/>
            <person name="Stover N.A."/>
            <person name="Gregory B.D."/>
            <person name="Nowacki M."/>
            <person name="Derisi J."/>
            <person name="Roy S.W."/>
            <person name="Marshall W.F."/>
            <person name="Sood P."/>
        </authorList>
    </citation>
    <scope>NUCLEOTIDE SEQUENCE [LARGE SCALE GENOMIC DNA]</scope>
    <source>
        <strain evidence="3">WM001</strain>
    </source>
</reference>
<evidence type="ECO:0000256" key="2">
    <source>
        <dbReference type="SAM" id="MobiDB-lite"/>
    </source>
</evidence>
<organism evidence="3 4">
    <name type="scientific">Stentor coeruleus</name>
    <dbReference type="NCBI Taxonomy" id="5963"/>
    <lineage>
        <taxon>Eukaryota</taxon>
        <taxon>Sar</taxon>
        <taxon>Alveolata</taxon>
        <taxon>Ciliophora</taxon>
        <taxon>Postciliodesmatophora</taxon>
        <taxon>Heterotrichea</taxon>
        <taxon>Heterotrichida</taxon>
        <taxon>Stentoridae</taxon>
        <taxon>Stentor</taxon>
    </lineage>
</organism>
<protein>
    <recommendedName>
        <fullName evidence="5">Translin-associated factor X-interacting protein 1 N-terminal domain-containing protein</fullName>
    </recommendedName>
</protein>
<dbReference type="EMBL" id="MPUH01000072">
    <property type="protein sequence ID" value="OMJ91915.1"/>
    <property type="molecule type" value="Genomic_DNA"/>
</dbReference>
<feature type="coiled-coil region" evidence="1">
    <location>
        <begin position="160"/>
        <end position="187"/>
    </location>
</feature>
<keyword evidence="1" id="KW-0175">Coiled coil</keyword>
<evidence type="ECO:0000313" key="4">
    <source>
        <dbReference type="Proteomes" id="UP000187209"/>
    </source>
</evidence>
<evidence type="ECO:0000256" key="1">
    <source>
        <dbReference type="SAM" id="Coils"/>
    </source>
</evidence>
<proteinExistence type="predicted"/>
<keyword evidence="4" id="KW-1185">Reference proteome</keyword>
<dbReference type="Proteomes" id="UP000187209">
    <property type="component" value="Unassembled WGS sequence"/>
</dbReference>
<name>A0A1R2CSF5_9CILI</name>
<sequence>MNSKSLLRQSSLKAVRTKSEDIGQSPYSKPIRPKPSTNNLLAPVFVRRGKRLLTPPSLPSLQMQEFLEKHSEDLDFDKEKDDQPQVVNEMEYQKQETIHSGLNCACLLDKLEEKLKGIRPNDFQGKFDAYFAIFDLIIIADSKYSQILSKVKSGLIDNMKGKYREKINKYKNELDRKSQVLENIKADSKRNIQKLSELSSQNIDLMTSNEHLASKCSGLEGSVKLCRDYKGDVNVLLEELRIKSEKIRELNYKLEEMSINETKIMQIVEKLKNQGVEFEKIYQETPVRRNNDKKLRKEIPIIKIIDLDKEMLG</sequence>
<evidence type="ECO:0000313" key="3">
    <source>
        <dbReference type="EMBL" id="OMJ91915.1"/>
    </source>
</evidence>
<gene>
    <name evidence="3" type="ORF">SteCoe_5476</name>
</gene>
<dbReference type="AlphaFoldDB" id="A0A1R2CSF5"/>
<evidence type="ECO:0008006" key="5">
    <source>
        <dbReference type="Google" id="ProtNLM"/>
    </source>
</evidence>
<comment type="caution">
    <text evidence="3">The sequence shown here is derived from an EMBL/GenBank/DDBJ whole genome shotgun (WGS) entry which is preliminary data.</text>
</comment>
<feature type="compositionally biased region" description="Polar residues" evidence="2">
    <location>
        <begin position="1"/>
        <end position="12"/>
    </location>
</feature>